<dbReference type="EMBL" id="VLNR01000014">
    <property type="protein sequence ID" value="TSE09355.1"/>
    <property type="molecule type" value="Genomic_DNA"/>
</dbReference>
<dbReference type="RefSeq" id="WP_143916196.1">
    <property type="nucleotide sequence ID" value="NZ_CANLFO010000010.1"/>
</dbReference>
<protein>
    <submittedName>
        <fullName evidence="1">Uncharacterized protein</fullName>
    </submittedName>
</protein>
<reference evidence="1 2" key="1">
    <citation type="submission" date="2019-07" db="EMBL/GenBank/DDBJ databases">
        <title>The draft genome sequence of Aquimarina algiphila M91.</title>
        <authorList>
            <person name="Meng X."/>
        </authorList>
    </citation>
    <scope>NUCLEOTIDE SEQUENCE [LARGE SCALE GENOMIC DNA]</scope>
    <source>
        <strain evidence="1 2">M91</strain>
    </source>
</reference>
<sequence>MKKATGKKLTLEKLNITKLEQMSSINGGHGKSGRPDCQGVIFYYLHTFAPGCPTKTHTAGNTILGG</sequence>
<evidence type="ECO:0000313" key="1">
    <source>
        <dbReference type="EMBL" id="TSE09355.1"/>
    </source>
</evidence>
<keyword evidence="2" id="KW-1185">Reference proteome</keyword>
<proteinExistence type="predicted"/>
<gene>
    <name evidence="1" type="ORF">FOF46_08865</name>
</gene>
<accession>A0A554VMB8</accession>
<name>A0A554VMB8_9FLAO</name>
<dbReference type="Proteomes" id="UP000318833">
    <property type="component" value="Unassembled WGS sequence"/>
</dbReference>
<comment type="caution">
    <text evidence="1">The sequence shown here is derived from an EMBL/GenBank/DDBJ whole genome shotgun (WGS) entry which is preliminary data.</text>
</comment>
<evidence type="ECO:0000313" key="2">
    <source>
        <dbReference type="Proteomes" id="UP000318833"/>
    </source>
</evidence>
<dbReference type="AlphaFoldDB" id="A0A554VMB8"/>
<organism evidence="1 2">
    <name type="scientific">Aquimarina algiphila</name>
    <dbReference type="NCBI Taxonomy" id="2047982"/>
    <lineage>
        <taxon>Bacteria</taxon>
        <taxon>Pseudomonadati</taxon>
        <taxon>Bacteroidota</taxon>
        <taxon>Flavobacteriia</taxon>
        <taxon>Flavobacteriales</taxon>
        <taxon>Flavobacteriaceae</taxon>
        <taxon>Aquimarina</taxon>
    </lineage>
</organism>